<reference evidence="2 3" key="1">
    <citation type="submission" date="2018-05" db="EMBL/GenBank/DDBJ databases">
        <title>Genomic Encyclopedia of Type Strains, Phase IV (KMG-IV): sequencing the most valuable type-strain genomes for metagenomic binning, comparative biology and taxonomic classification.</title>
        <authorList>
            <person name="Goeker M."/>
        </authorList>
    </citation>
    <scope>NUCLEOTIDE SEQUENCE [LARGE SCALE GENOMIC DNA]</scope>
    <source>
        <strain evidence="2 3">DSM 25134</strain>
    </source>
</reference>
<proteinExistence type="predicted"/>
<dbReference type="Proteomes" id="UP000248395">
    <property type="component" value="Unassembled WGS sequence"/>
</dbReference>
<dbReference type="GO" id="GO:0005737">
    <property type="term" value="C:cytoplasm"/>
    <property type="evidence" value="ECO:0007669"/>
    <property type="project" value="TreeGrafter"/>
</dbReference>
<dbReference type="Pfam" id="PF00149">
    <property type="entry name" value="Metallophos"/>
    <property type="match status" value="1"/>
</dbReference>
<dbReference type="PROSITE" id="PS00125">
    <property type="entry name" value="SER_THR_PHOSPHATASE"/>
    <property type="match status" value="1"/>
</dbReference>
<dbReference type="RefSeq" id="WP_059285053.1">
    <property type="nucleotide sequence ID" value="NZ_LNQU01000013.1"/>
</dbReference>
<evidence type="ECO:0000259" key="1">
    <source>
        <dbReference type="PROSITE" id="PS00125"/>
    </source>
</evidence>
<sequence>MSELFVSLPANQQGRDFVVGDVHGCFSELRALLEQVVFDGSRDRLLSVGDLVDRGPESPQVLEWLARPWFHAVRGNHEQMALDFDLADTDACERYLHNGGGWFICLDEADKQAYRAAFGKLPLAMELPSPHGLIGLLHADCPQDDWNALREQLSLPQPWGEEGSRLLRQIMWCRLRARGTPRQPVKGVCMLCVGHTPQREVRSIDNVRYLDTGGVYGCSLSLLQLDSLQIHSMPVANKGYSSAELNG</sequence>
<dbReference type="OrthoDB" id="9807890at2"/>
<dbReference type="PANTHER" id="PTHR42850">
    <property type="entry name" value="METALLOPHOSPHOESTERASE"/>
    <property type="match status" value="1"/>
</dbReference>
<dbReference type="GO" id="GO:0008803">
    <property type="term" value="F:bis(5'-nucleosyl)-tetraphosphatase (symmetrical) activity"/>
    <property type="evidence" value="ECO:0007669"/>
    <property type="project" value="TreeGrafter"/>
</dbReference>
<dbReference type="Gene3D" id="3.60.21.10">
    <property type="match status" value="1"/>
</dbReference>
<gene>
    <name evidence="2" type="ORF">DFR38_105245</name>
</gene>
<dbReference type="SUPFAM" id="SSF56300">
    <property type="entry name" value="Metallo-dependent phosphatases"/>
    <property type="match status" value="1"/>
</dbReference>
<accession>A0A318JN92</accession>
<dbReference type="InterPro" id="IPR004843">
    <property type="entry name" value="Calcineurin-like_PHP"/>
</dbReference>
<dbReference type="InterPro" id="IPR050126">
    <property type="entry name" value="Ap4A_hydrolase"/>
</dbReference>
<protein>
    <submittedName>
        <fullName evidence="2">Serine/threonine protein phosphatase 1</fullName>
    </submittedName>
</protein>
<feature type="domain" description="Serine/threonine specific protein phosphatases" evidence="1">
    <location>
        <begin position="73"/>
        <end position="78"/>
    </location>
</feature>
<keyword evidence="3" id="KW-1185">Reference proteome</keyword>
<organism evidence="2 3">
    <name type="scientific">Aquitalea magnusonii</name>
    <dbReference type="NCBI Taxonomy" id="332411"/>
    <lineage>
        <taxon>Bacteria</taxon>
        <taxon>Pseudomonadati</taxon>
        <taxon>Pseudomonadota</taxon>
        <taxon>Betaproteobacteria</taxon>
        <taxon>Neisseriales</taxon>
        <taxon>Chromobacteriaceae</taxon>
        <taxon>Aquitalea</taxon>
    </lineage>
</organism>
<dbReference type="EMBL" id="QJKC01000005">
    <property type="protein sequence ID" value="PXX49202.1"/>
    <property type="molecule type" value="Genomic_DNA"/>
</dbReference>
<dbReference type="GO" id="GO:0110154">
    <property type="term" value="P:RNA decapping"/>
    <property type="evidence" value="ECO:0007669"/>
    <property type="project" value="TreeGrafter"/>
</dbReference>
<dbReference type="GO" id="GO:0016791">
    <property type="term" value="F:phosphatase activity"/>
    <property type="evidence" value="ECO:0007669"/>
    <property type="project" value="TreeGrafter"/>
</dbReference>
<dbReference type="AlphaFoldDB" id="A0A318JN92"/>
<dbReference type="PANTHER" id="PTHR42850:SF10">
    <property type="entry name" value="SERINE_THREONINE-PROTEIN PHOSPHATASE 1"/>
    <property type="match status" value="1"/>
</dbReference>
<dbReference type="InterPro" id="IPR029052">
    <property type="entry name" value="Metallo-depent_PP-like"/>
</dbReference>
<evidence type="ECO:0000313" key="2">
    <source>
        <dbReference type="EMBL" id="PXX49202.1"/>
    </source>
</evidence>
<comment type="caution">
    <text evidence="2">The sequence shown here is derived from an EMBL/GenBank/DDBJ whole genome shotgun (WGS) entry which is preliminary data.</text>
</comment>
<dbReference type="InterPro" id="IPR006186">
    <property type="entry name" value="Ser/Thr-sp_prot-phosphatase"/>
</dbReference>
<evidence type="ECO:0000313" key="3">
    <source>
        <dbReference type="Proteomes" id="UP000248395"/>
    </source>
</evidence>
<name>A0A318JN92_9NEIS</name>